<dbReference type="SUPFAM" id="SSF89796">
    <property type="entry name" value="CoA-transferase family III (CaiB/BaiF)"/>
    <property type="match status" value="2"/>
</dbReference>
<dbReference type="InterPro" id="IPR050509">
    <property type="entry name" value="CoA-transferase_III"/>
</dbReference>
<proteinExistence type="inferred from homology"/>
<dbReference type="EMBL" id="JAVHUY010000004">
    <property type="protein sequence ID" value="MDQ7903899.1"/>
    <property type="molecule type" value="Genomic_DNA"/>
</dbReference>
<sequence length="754" mass="78029">MTETTPALSGLRVLDATTGIAGPVATMLLGDLGGQVIRVEGGWPDSGTHLPGAVMWHRNKTIVPAAQGLVATADLVVTSHPEVAAALGVPVDREPPAGLVHLHLPPLRPDATLDPLAQDRLAQAEYGIARRQTSFSGGPVDGIYPFCSYLQGAWGATAAIAALTERVRTGLGQTVTVDALHGAMVAATTTMFADPAVTLPSTTVGPGGPNPAFGTYRCADGAWLFLGALGIKYQDIAFELLGTTDITADPEIAANRELIYAPDRRDRVRARIAEGFRRKARAEWLAEFAAAGCPASAVADRDAWLDHPQVAALGQRVELDDPVVGPAVMGGVPVELSGDPRPALSPRRFAGTAGWADDRPAHAAAATAGQPRAGGGPLAGVRVLDLGTVLAGPYAGMLLAALGADVVKVETLKGDEFRVRGYMINRGQRGLSIDLRNPGGLAAFRRLVSASDVVLDNFRPGVRGRLGIDHETLRADNPDLVSTSITGYGGTGPLGDHPGYDPVVQAMSGIMKAQGGDAEPVFSTVAVNDVTVACLAALGTCAALYQRATGRGGQSVHASLAVSATFMQSNELVRYEGRVPAETGGRDHPGPSALSRYYACADGWVRLHLPSAGVAVRAGLASAGTGHDGLAQAVGAALADLPSEKIVELVEAAGGTAAPARDNKGLLFDPAVLADGHVTRYVWPDGNQSYLPHRYAVFSRHPERPVLTTPGLGEHSRQVLAEAGLASATVDDLIAAGVVFQGEPLHSVAGTGYR</sequence>
<protein>
    <submittedName>
        <fullName evidence="3">CoA transferase</fullName>
        <ecNumber evidence="3">2.8.3.-</ecNumber>
    </submittedName>
</protein>
<evidence type="ECO:0000256" key="1">
    <source>
        <dbReference type="ARBA" id="ARBA00008383"/>
    </source>
</evidence>
<keyword evidence="2 3" id="KW-0808">Transferase</keyword>
<accession>A0ABU0ZA38</accession>
<keyword evidence="4" id="KW-1185">Reference proteome</keyword>
<evidence type="ECO:0000313" key="4">
    <source>
        <dbReference type="Proteomes" id="UP001230908"/>
    </source>
</evidence>
<name>A0ABU0ZA38_9ACTN</name>
<dbReference type="Proteomes" id="UP001230908">
    <property type="component" value="Unassembled WGS sequence"/>
</dbReference>
<dbReference type="InterPro" id="IPR044855">
    <property type="entry name" value="CoA-Trfase_III_dom3_sf"/>
</dbReference>
<dbReference type="GO" id="GO:0016740">
    <property type="term" value="F:transferase activity"/>
    <property type="evidence" value="ECO:0007669"/>
    <property type="project" value="UniProtKB-KW"/>
</dbReference>
<dbReference type="RefSeq" id="WP_308711177.1">
    <property type="nucleotide sequence ID" value="NZ_JAVHUY010000004.1"/>
</dbReference>
<dbReference type="InterPro" id="IPR023606">
    <property type="entry name" value="CoA-Trfase_III_dom_1_sf"/>
</dbReference>
<evidence type="ECO:0000313" key="3">
    <source>
        <dbReference type="EMBL" id="MDQ7903899.1"/>
    </source>
</evidence>
<dbReference type="Gene3D" id="3.30.1540.10">
    <property type="entry name" value="formyl-coa transferase, domain 3"/>
    <property type="match status" value="2"/>
</dbReference>
<dbReference type="PANTHER" id="PTHR48228:SF6">
    <property type="entry name" value="L-CARNITINE COA-TRANSFERASE"/>
    <property type="match status" value="1"/>
</dbReference>
<dbReference type="InterPro" id="IPR003673">
    <property type="entry name" value="CoA-Trfase_fam_III"/>
</dbReference>
<comment type="caution">
    <text evidence="3">The sequence shown here is derived from an EMBL/GenBank/DDBJ whole genome shotgun (WGS) entry which is preliminary data.</text>
</comment>
<dbReference type="EC" id="2.8.3.-" evidence="3"/>
<comment type="similarity">
    <text evidence="1">Belongs to the CoA-transferase III family.</text>
</comment>
<organism evidence="3 4">
    <name type="scientific">Phytohabitans maris</name>
    <dbReference type="NCBI Taxonomy" id="3071409"/>
    <lineage>
        <taxon>Bacteria</taxon>
        <taxon>Bacillati</taxon>
        <taxon>Actinomycetota</taxon>
        <taxon>Actinomycetes</taxon>
        <taxon>Micromonosporales</taxon>
        <taxon>Micromonosporaceae</taxon>
    </lineage>
</organism>
<gene>
    <name evidence="3" type="ORF">RB614_05110</name>
</gene>
<reference evidence="3 4" key="1">
    <citation type="submission" date="2023-08" db="EMBL/GenBank/DDBJ databases">
        <title>Phytohabitans sansha sp. nov., isolated from marine sediment.</title>
        <authorList>
            <person name="Zhao Y."/>
            <person name="Yi K."/>
        </authorList>
    </citation>
    <scope>NUCLEOTIDE SEQUENCE [LARGE SCALE GENOMIC DNA]</scope>
    <source>
        <strain evidence="3 4">ZYX-F-186</strain>
    </source>
</reference>
<evidence type="ECO:0000256" key="2">
    <source>
        <dbReference type="ARBA" id="ARBA00022679"/>
    </source>
</evidence>
<dbReference type="Gene3D" id="3.40.50.10540">
    <property type="entry name" value="Crotonobetainyl-coa:carnitine coa-transferase, domain 1"/>
    <property type="match status" value="3"/>
</dbReference>
<dbReference type="PANTHER" id="PTHR48228">
    <property type="entry name" value="SUCCINYL-COA--D-CITRAMALATE COA-TRANSFERASE"/>
    <property type="match status" value="1"/>
</dbReference>
<dbReference type="Pfam" id="PF02515">
    <property type="entry name" value="CoA_transf_3"/>
    <property type="match status" value="2"/>
</dbReference>